<dbReference type="SUPFAM" id="SSF49373">
    <property type="entry name" value="Invasin/intimin cell-adhesion fragments"/>
    <property type="match status" value="1"/>
</dbReference>
<dbReference type="EMBL" id="BARS01007426">
    <property type="protein sequence ID" value="GAF82955.1"/>
    <property type="molecule type" value="Genomic_DNA"/>
</dbReference>
<reference evidence="1" key="1">
    <citation type="journal article" date="2014" name="Front. Microbiol.">
        <title>High frequency of phylogenetically diverse reductive dehalogenase-homologous genes in deep subseafloor sedimentary metagenomes.</title>
        <authorList>
            <person name="Kawai M."/>
            <person name="Futagami T."/>
            <person name="Toyoda A."/>
            <person name="Takaki Y."/>
            <person name="Nishi S."/>
            <person name="Hori S."/>
            <person name="Arai W."/>
            <person name="Tsubouchi T."/>
            <person name="Morono Y."/>
            <person name="Uchiyama I."/>
            <person name="Ito T."/>
            <person name="Fujiyama A."/>
            <person name="Inagaki F."/>
            <person name="Takami H."/>
        </authorList>
    </citation>
    <scope>NUCLEOTIDE SEQUENCE</scope>
    <source>
        <strain evidence="1">Expedition CK06-06</strain>
    </source>
</reference>
<dbReference type="InterPro" id="IPR008964">
    <property type="entry name" value="Invasin/intimin_cell_adhesion"/>
</dbReference>
<evidence type="ECO:0000313" key="1">
    <source>
        <dbReference type="EMBL" id="GAF82955.1"/>
    </source>
</evidence>
<dbReference type="AlphaFoldDB" id="X0U3D8"/>
<evidence type="ECO:0008006" key="2">
    <source>
        <dbReference type="Google" id="ProtNLM"/>
    </source>
</evidence>
<dbReference type="Gene3D" id="2.60.40.1080">
    <property type="match status" value="1"/>
</dbReference>
<sequence length="376" mass="42561">DYCRQFESRDRRVYDQKERDTLSQINAALDRWKNPLLENIMRGLWGPEGERRRVRTSLSLPAGTPTRVELTASHSRAGVGVSIRPRVRFFGAAGNRVRAVPYQWVSSDSSVAFVDHNLLTINTLSTGIAHIHAETLEDRLCSNSIALEVVDILEIRIQPQQVELCSGGRHRFSALCRLANGEQTTDIYLAWDVGNNAVARVSSAGLIYGFEPGETRVYARDDRCLSEPAIATIMPAAGIEAANRRQRAYPRVLISNIDPDPQTGELVQFTSEHPPVVQRTIDVERGIWWINSASPLARLYLDRGREYGCDSREWRMYHLERFIEIMARIRLSLDDRQGEGMSYDAWMEPWDETAARMQEQAASSLEGFIMGGRLPE</sequence>
<comment type="caution">
    <text evidence="1">The sequence shown here is derived from an EMBL/GenBank/DDBJ whole genome shotgun (WGS) entry which is preliminary data.</text>
</comment>
<name>X0U3D8_9ZZZZ</name>
<gene>
    <name evidence="1" type="ORF">S01H1_14296</name>
</gene>
<protein>
    <recommendedName>
        <fullName evidence="2">BIG2 domain-containing protein</fullName>
    </recommendedName>
</protein>
<accession>X0U3D8</accession>
<proteinExistence type="predicted"/>
<organism evidence="1">
    <name type="scientific">marine sediment metagenome</name>
    <dbReference type="NCBI Taxonomy" id="412755"/>
    <lineage>
        <taxon>unclassified sequences</taxon>
        <taxon>metagenomes</taxon>
        <taxon>ecological metagenomes</taxon>
    </lineage>
</organism>
<feature type="non-terminal residue" evidence="1">
    <location>
        <position position="1"/>
    </location>
</feature>